<evidence type="ECO:0000313" key="1">
    <source>
        <dbReference type="EMBL" id="UQC85026.1"/>
    </source>
</evidence>
<dbReference type="AlphaFoldDB" id="A0A9Q8WIZ0"/>
<dbReference type="RefSeq" id="XP_049146643.1">
    <property type="nucleotide sequence ID" value="XM_049289498.1"/>
</dbReference>
<protein>
    <submittedName>
        <fullName evidence="1">Uncharacterized protein</fullName>
    </submittedName>
</protein>
<keyword evidence="2" id="KW-1185">Reference proteome</keyword>
<name>A0A9Q8WIZ0_9PEZI</name>
<accession>A0A9Q8WIZ0</accession>
<dbReference type="GeneID" id="73344508"/>
<organism evidence="1 2">
    <name type="scientific">Colletotrichum lupini</name>
    <dbReference type="NCBI Taxonomy" id="145971"/>
    <lineage>
        <taxon>Eukaryota</taxon>
        <taxon>Fungi</taxon>
        <taxon>Dikarya</taxon>
        <taxon>Ascomycota</taxon>
        <taxon>Pezizomycotina</taxon>
        <taxon>Sordariomycetes</taxon>
        <taxon>Hypocreomycetidae</taxon>
        <taxon>Glomerellales</taxon>
        <taxon>Glomerellaceae</taxon>
        <taxon>Colletotrichum</taxon>
        <taxon>Colletotrichum acutatum species complex</taxon>
    </lineage>
</organism>
<dbReference type="EMBL" id="CP019477">
    <property type="protein sequence ID" value="UQC85026.1"/>
    <property type="molecule type" value="Genomic_DNA"/>
</dbReference>
<evidence type="ECO:0000313" key="2">
    <source>
        <dbReference type="Proteomes" id="UP000830671"/>
    </source>
</evidence>
<gene>
    <name evidence="1" type="ORF">CLUP02_10522</name>
</gene>
<reference evidence="1" key="1">
    <citation type="journal article" date="2021" name="Mol. Plant Microbe Interact.">
        <title>Complete Genome Sequence of the Plant-Pathogenic Fungus Colletotrichum lupini.</title>
        <authorList>
            <person name="Baroncelli R."/>
            <person name="Pensec F."/>
            <person name="Da Lio D."/>
            <person name="Boufleur T."/>
            <person name="Vicente I."/>
            <person name="Sarrocco S."/>
            <person name="Picot A."/>
            <person name="Baraldi E."/>
            <person name="Sukno S."/>
            <person name="Thon M."/>
            <person name="Le Floch G."/>
        </authorList>
    </citation>
    <scope>NUCLEOTIDE SEQUENCE</scope>
    <source>
        <strain evidence="1">IMI 504893</strain>
    </source>
</reference>
<sequence length="219" mass="24613">MTSVGHVALRTVPKEERHGIGLERATKLVDTTFSILGCCVFFFESSRDAWQIPLGVFDYEGDRGNFVSRELRAHPVEGARGLPSTVIFTDGKYKKFPPIYVVRHELCMKRTSSVGNNEKQDIFRLKMCSNNYQVNNGDKSSRSAIDYNGRCLLRAASSLVFVRDSTRAVKIHIQKLSTSQLKDTIHVLPKRTASSSFRIHVSDDASLVARFNAYVIPAR</sequence>
<dbReference type="Proteomes" id="UP000830671">
    <property type="component" value="Chromosome 5"/>
</dbReference>
<proteinExistence type="predicted"/>
<dbReference type="KEGG" id="clup:CLUP02_10522"/>